<dbReference type="AlphaFoldDB" id="A0A147J8G1"/>
<name>A0A147J8G1_9SPHN</name>
<evidence type="ECO:0000313" key="2">
    <source>
        <dbReference type="EMBL" id="KTW13335.1"/>
    </source>
</evidence>
<evidence type="ECO:0000256" key="1">
    <source>
        <dbReference type="SAM" id="Phobius"/>
    </source>
</evidence>
<dbReference type="Proteomes" id="UP000074410">
    <property type="component" value="Unassembled WGS sequence"/>
</dbReference>
<keyword evidence="1" id="KW-1133">Transmembrane helix</keyword>
<dbReference type="PATRIC" id="fig|33051.5.peg.2919"/>
<keyword evidence="1" id="KW-0812">Transmembrane</keyword>
<reference evidence="2 3" key="1">
    <citation type="journal article" date="2016" name="Front. Microbiol.">
        <title>Genomic Resource of Rice Seed Associated Bacteria.</title>
        <authorList>
            <person name="Midha S."/>
            <person name="Bansal K."/>
            <person name="Sharma S."/>
            <person name="Kumar N."/>
            <person name="Patil P.P."/>
            <person name="Chaudhry V."/>
            <person name="Patil P.B."/>
        </authorList>
    </citation>
    <scope>NUCLEOTIDE SEQUENCE [LARGE SCALE GENOMIC DNA]</scope>
    <source>
        <strain evidence="2 3">NS258</strain>
    </source>
</reference>
<keyword evidence="1" id="KW-0472">Membrane</keyword>
<proteinExistence type="predicted"/>
<gene>
    <name evidence="2" type="ORF">NS258_09240</name>
</gene>
<protein>
    <submittedName>
        <fullName evidence="2">Uncharacterized protein</fullName>
    </submittedName>
</protein>
<feature type="transmembrane region" description="Helical" evidence="1">
    <location>
        <begin position="20"/>
        <end position="43"/>
    </location>
</feature>
<dbReference type="RefSeq" id="WP_058716802.1">
    <property type="nucleotide sequence ID" value="NZ_LDTC01000064.1"/>
</dbReference>
<dbReference type="InterPro" id="IPR011990">
    <property type="entry name" value="TPR-like_helical_dom_sf"/>
</dbReference>
<dbReference type="Gene3D" id="1.25.40.10">
    <property type="entry name" value="Tetratricopeptide repeat domain"/>
    <property type="match status" value="1"/>
</dbReference>
<accession>A0A147J8G1</accession>
<dbReference type="EMBL" id="LDTC01000064">
    <property type="protein sequence ID" value="KTW13335.1"/>
    <property type="molecule type" value="Genomic_DNA"/>
</dbReference>
<evidence type="ECO:0000313" key="3">
    <source>
        <dbReference type="Proteomes" id="UP000074410"/>
    </source>
</evidence>
<sequence length="415" mass="44931">MSRAQARWRKVQDRRSFREWTVRGTSAFMIGALSVVGAVHSLAYRMRQDSPALAHVLAPWDGRITAELAAQLSVPGATPAERAESDRLAIDALAADPMAVSAVATLGSNAETRGDTAKARRIFAYSERLSRRDLPTHIWAIEDAVKRKDIAGALRHYDFALRTSSSASSILYPVLGQAIDSPDVRQQLALVLRRQPAWAEGMLAYVASTGNDSGSLIALFSRLQRDHVPVPGYINALVVRRLIALGAVQEAWQYYSQISPGSDRSQLRDPNFRKLLDHPTPFDWSIVTDNPGATASLQANGDSGLLDFSASTMAGGEVVRQMQILPPGKYILEGVSQNIAMPSGTHPYWSMVCAGGQELGRVEIPDSATNNGRFIGSFMVPSGCDSQSLKLIIRPTSDASGVEGQIKSVSLHPVK</sequence>
<comment type="caution">
    <text evidence="2">The sequence shown here is derived from an EMBL/GenBank/DDBJ whole genome shotgun (WGS) entry which is preliminary data.</text>
</comment>
<organism evidence="2 3">
    <name type="scientific">Sphingomonas sanguinis</name>
    <dbReference type="NCBI Taxonomy" id="33051"/>
    <lineage>
        <taxon>Bacteria</taxon>
        <taxon>Pseudomonadati</taxon>
        <taxon>Pseudomonadota</taxon>
        <taxon>Alphaproteobacteria</taxon>
        <taxon>Sphingomonadales</taxon>
        <taxon>Sphingomonadaceae</taxon>
        <taxon>Sphingomonas</taxon>
    </lineage>
</organism>